<dbReference type="InterPro" id="IPR000073">
    <property type="entry name" value="AB_hydrolase_1"/>
</dbReference>
<gene>
    <name evidence="4" type="ORF">D9757_008199</name>
</gene>
<dbReference type="AlphaFoldDB" id="A0A8H5HC06"/>
<evidence type="ECO:0000256" key="1">
    <source>
        <dbReference type="ARBA" id="ARBA00022801"/>
    </source>
</evidence>
<dbReference type="PRINTS" id="PR00412">
    <property type="entry name" value="EPOXHYDRLASE"/>
</dbReference>
<evidence type="ECO:0000313" key="5">
    <source>
        <dbReference type="Proteomes" id="UP000518752"/>
    </source>
</evidence>
<comment type="similarity">
    <text evidence="2">Belongs to the AB hydrolase superfamily. Epoxide hydrolase family.</text>
</comment>
<accession>A0A8H5HC06</accession>
<evidence type="ECO:0000259" key="3">
    <source>
        <dbReference type="Pfam" id="PF00561"/>
    </source>
</evidence>
<dbReference type="OrthoDB" id="19657at2759"/>
<comment type="caution">
    <text evidence="4">The sequence shown here is derived from an EMBL/GenBank/DDBJ whole genome shotgun (WGS) entry which is preliminary data.</text>
</comment>
<dbReference type="PANTHER" id="PTHR43329">
    <property type="entry name" value="EPOXIDE HYDROLASE"/>
    <property type="match status" value="1"/>
</dbReference>
<evidence type="ECO:0000256" key="2">
    <source>
        <dbReference type="ARBA" id="ARBA00038334"/>
    </source>
</evidence>
<dbReference type="InterPro" id="IPR000639">
    <property type="entry name" value="Epox_hydrolase-like"/>
</dbReference>
<feature type="domain" description="AB hydrolase-1" evidence="3">
    <location>
        <begin position="35"/>
        <end position="160"/>
    </location>
</feature>
<reference evidence="4 5" key="1">
    <citation type="journal article" date="2020" name="ISME J.">
        <title>Uncovering the hidden diversity of litter-decomposition mechanisms in mushroom-forming fungi.</title>
        <authorList>
            <person name="Floudas D."/>
            <person name="Bentzer J."/>
            <person name="Ahren D."/>
            <person name="Johansson T."/>
            <person name="Persson P."/>
            <person name="Tunlid A."/>
        </authorList>
    </citation>
    <scope>NUCLEOTIDE SEQUENCE [LARGE SCALE GENOMIC DNA]</scope>
    <source>
        <strain evidence="4 5">CBS 406.79</strain>
    </source>
</reference>
<dbReference type="GO" id="GO:0016787">
    <property type="term" value="F:hydrolase activity"/>
    <property type="evidence" value="ECO:0007669"/>
    <property type="project" value="UniProtKB-KW"/>
</dbReference>
<dbReference type="Pfam" id="PF00561">
    <property type="entry name" value="Abhydrolase_1"/>
    <property type="match status" value="1"/>
</dbReference>
<protein>
    <recommendedName>
        <fullName evidence="3">AB hydrolase-1 domain-containing protein</fullName>
    </recommendedName>
</protein>
<dbReference type="SUPFAM" id="SSF53474">
    <property type="entry name" value="alpha/beta-Hydrolases"/>
    <property type="match status" value="1"/>
</dbReference>
<name>A0A8H5HC06_9AGAR</name>
<sequence>MPSIRVKTSSAKINFNYTISTPKHTSAEKIIPSLPTLLFFHSLAFPHVFHSQFADPRLRKFNLVVFDMRSHGLTEADDLSEGYGVKEAAVDVLALMDALRLPPCHFVAMDYGSPIALQIAIDHPERVLSFFILSHTCLTEPPDVCEGHQQVYDAWVSSFPAPGKFDTERMMESVYGFSQFMFSNNMSNLAQSMFNTTFPLCQKHWGFDNLNNYRIATLEFLYGRKSQSKKALSRLRCPVKLVYGTDDVAYSQDFTEKFLEELEAVGVDVSLHVVPGAPHFVCVDYADQVDPVLHDFVLQNDDRKPPEVSGTVISPWDKLLRANGWDPEGLDDDSDDEFEVTYPNQCR</sequence>
<dbReference type="InterPro" id="IPR029058">
    <property type="entry name" value="AB_hydrolase_fold"/>
</dbReference>
<dbReference type="Proteomes" id="UP000518752">
    <property type="component" value="Unassembled WGS sequence"/>
</dbReference>
<keyword evidence="1" id="KW-0378">Hydrolase</keyword>
<keyword evidence="5" id="KW-1185">Reference proteome</keyword>
<dbReference type="EMBL" id="JAACJN010000065">
    <property type="protein sequence ID" value="KAF5380250.1"/>
    <property type="molecule type" value="Genomic_DNA"/>
</dbReference>
<dbReference type="Gene3D" id="3.40.50.1820">
    <property type="entry name" value="alpha/beta hydrolase"/>
    <property type="match status" value="1"/>
</dbReference>
<organism evidence="4 5">
    <name type="scientific">Collybiopsis confluens</name>
    <dbReference type="NCBI Taxonomy" id="2823264"/>
    <lineage>
        <taxon>Eukaryota</taxon>
        <taxon>Fungi</taxon>
        <taxon>Dikarya</taxon>
        <taxon>Basidiomycota</taxon>
        <taxon>Agaricomycotina</taxon>
        <taxon>Agaricomycetes</taxon>
        <taxon>Agaricomycetidae</taxon>
        <taxon>Agaricales</taxon>
        <taxon>Marasmiineae</taxon>
        <taxon>Omphalotaceae</taxon>
        <taxon>Collybiopsis</taxon>
    </lineage>
</organism>
<proteinExistence type="inferred from homology"/>
<evidence type="ECO:0000313" key="4">
    <source>
        <dbReference type="EMBL" id="KAF5380250.1"/>
    </source>
</evidence>